<comment type="similarity">
    <text evidence="1">Belongs to the methyltransferase superfamily. RsmH family.</text>
</comment>
<keyword evidence="2" id="KW-0489">Methyltransferase</keyword>
<keyword evidence="6" id="KW-1185">Reference proteome</keyword>
<dbReference type="Gene3D" id="1.10.150.170">
    <property type="entry name" value="Putative methyltransferase TM0872, insert domain"/>
    <property type="match status" value="1"/>
</dbReference>
<dbReference type="OrthoDB" id="16290at2759"/>
<dbReference type="EMBL" id="CAJPIZ010000408">
    <property type="protein sequence ID" value="CAG2101377.1"/>
    <property type="molecule type" value="Genomic_DNA"/>
</dbReference>
<keyword evidence="4" id="KW-0949">S-adenosyl-L-methionine</keyword>
<dbReference type="PANTHER" id="PTHR11265:SF0">
    <property type="entry name" value="12S RRNA N4-METHYLCYTIDINE METHYLTRANSFERASE"/>
    <property type="match status" value="1"/>
</dbReference>
<dbReference type="InterPro" id="IPR029063">
    <property type="entry name" value="SAM-dependent_MTases_sf"/>
</dbReference>
<dbReference type="Gene3D" id="3.40.50.150">
    <property type="entry name" value="Vaccinia Virus protein VP39"/>
    <property type="match status" value="1"/>
</dbReference>
<dbReference type="InterPro" id="IPR023397">
    <property type="entry name" value="SAM-dep_MeTrfase_MraW_recog"/>
</dbReference>
<dbReference type="InterPro" id="IPR002903">
    <property type="entry name" value="RsmH"/>
</dbReference>
<proteinExistence type="inferred from homology"/>
<dbReference type="AlphaFoldDB" id="A0A7R9PUA8"/>
<dbReference type="GO" id="GO:0070475">
    <property type="term" value="P:rRNA base methylation"/>
    <property type="evidence" value="ECO:0007669"/>
    <property type="project" value="TreeGrafter"/>
</dbReference>
<evidence type="ECO:0000313" key="5">
    <source>
        <dbReference type="EMBL" id="CAD7620947.1"/>
    </source>
</evidence>
<evidence type="ECO:0000256" key="3">
    <source>
        <dbReference type="ARBA" id="ARBA00022679"/>
    </source>
</evidence>
<dbReference type="PIRSF" id="PIRSF004486">
    <property type="entry name" value="MraW"/>
    <property type="match status" value="1"/>
</dbReference>
<sequence length="341" mass="39072">MPDKWSPKRTSENRCLPSPPVCFCNNRWYKRIRVYALDRDPIAYQRAVMLSKSKLIAANGQQVIPLLGRFSEFPALMDAEDVSPDSVDGVIMDLGASSMQFDDQRRGFALSSDGPLDMRMDGQRFESMPTAADVVNTLNADHLAKIFKIYGEERYALKIAQTIIDSRFLMKRLSSTTELANLIANISSNHQSFDRLGRPQHSATRVFQALRIFVNNEMNELNYGLEKVRKFLKPTKNSRLLERNETIDDYEEIDGGVIAVLSFHSLEDRIVKKHLIGTELNTTLEPKHFSSLEKPSERELSQVMTKLWKQINKRVILPNEEEVLFNPRSRSAKLRLAIRIL</sequence>
<accession>A0A7R9PUA8</accession>
<dbReference type="SUPFAM" id="SSF53335">
    <property type="entry name" value="S-adenosyl-L-methionine-dependent methyltransferases"/>
    <property type="match status" value="1"/>
</dbReference>
<reference evidence="5" key="1">
    <citation type="submission" date="2020-11" db="EMBL/GenBank/DDBJ databases">
        <authorList>
            <person name="Tran Van P."/>
        </authorList>
    </citation>
    <scope>NUCLEOTIDE SEQUENCE</scope>
</reference>
<dbReference type="Pfam" id="PF01795">
    <property type="entry name" value="Methyltransf_5"/>
    <property type="match status" value="1"/>
</dbReference>
<name>A0A7R9PUA8_9ACAR</name>
<evidence type="ECO:0000313" key="6">
    <source>
        <dbReference type="Proteomes" id="UP000759131"/>
    </source>
</evidence>
<gene>
    <name evidence="5" type="ORF">OSB1V03_LOCUS1427</name>
</gene>
<dbReference type="PANTHER" id="PTHR11265">
    <property type="entry name" value="S-ADENOSYL-METHYLTRANSFERASE MRAW"/>
    <property type="match status" value="1"/>
</dbReference>
<dbReference type="EMBL" id="OC854983">
    <property type="protein sequence ID" value="CAD7620947.1"/>
    <property type="molecule type" value="Genomic_DNA"/>
</dbReference>
<keyword evidence="3" id="KW-0808">Transferase</keyword>
<dbReference type="Proteomes" id="UP000759131">
    <property type="component" value="Unassembled WGS sequence"/>
</dbReference>
<evidence type="ECO:0000256" key="2">
    <source>
        <dbReference type="ARBA" id="ARBA00022603"/>
    </source>
</evidence>
<dbReference type="NCBIfam" id="TIGR00006">
    <property type="entry name" value="16S rRNA (cytosine(1402)-N(4))-methyltransferase RsmH"/>
    <property type="match status" value="1"/>
</dbReference>
<evidence type="ECO:0000256" key="1">
    <source>
        <dbReference type="ARBA" id="ARBA00010396"/>
    </source>
</evidence>
<evidence type="ECO:0000256" key="4">
    <source>
        <dbReference type="ARBA" id="ARBA00022691"/>
    </source>
</evidence>
<dbReference type="CDD" id="cd02440">
    <property type="entry name" value="AdoMet_MTases"/>
    <property type="match status" value="1"/>
</dbReference>
<dbReference type="SUPFAM" id="SSF81799">
    <property type="entry name" value="Putative methyltransferase TM0872, insert domain"/>
    <property type="match status" value="1"/>
</dbReference>
<dbReference type="GO" id="GO:0071424">
    <property type="term" value="F:rRNA (cytosine-N4-)-methyltransferase activity"/>
    <property type="evidence" value="ECO:0007669"/>
    <property type="project" value="TreeGrafter"/>
</dbReference>
<organism evidence="5">
    <name type="scientific">Medioppia subpectinata</name>
    <dbReference type="NCBI Taxonomy" id="1979941"/>
    <lineage>
        <taxon>Eukaryota</taxon>
        <taxon>Metazoa</taxon>
        <taxon>Ecdysozoa</taxon>
        <taxon>Arthropoda</taxon>
        <taxon>Chelicerata</taxon>
        <taxon>Arachnida</taxon>
        <taxon>Acari</taxon>
        <taxon>Acariformes</taxon>
        <taxon>Sarcoptiformes</taxon>
        <taxon>Oribatida</taxon>
        <taxon>Brachypylina</taxon>
        <taxon>Oppioidea</taxon>
        <taxon>Oppiidae</taxon>
        <taxon>Medioppia</taxon>
    </lineage>
</organism>
<protein>
    <submittedName>
        <fullName evidence="5">Uncharacterized protein</fullName>
    </submittedName>
</protein>